<dbReference type="InterPro" id="IPR058163">
    <property type="entry name" value="LysR-type_TF_proteobact-type"/>
</dbReference>
<dbReference type="SUPFAM" id="SSF53850">
    <property type="entry name" value="Periplasmic binding protein-like II"/>
    <property type="match status" value="1"/>
</dbReference>
<name>A0ABW9E7J1_9BURK</name>
<evidence type="ECO:0000313" key="7">
    <source>
        <dbReference type="Proteomes" id="UP001629392"/>
    </source>
</evidence>
<protein>
    <submittedName>
        <fullName evidence="6">LysR family transcriptional regulator</fullName>
    </submittedName>
</protein>
<comment type="caution">
    <text evidence="6">The sequence shown here is derived from an EMBL/GenBank/DDBJ whole genome shotgun (WGS) entry which is preliminary data.</text>
</comment>
<dbReference type="InterPro" id="IPR036388">
    <property type="entry name" value="WH-like_DNA-bd_sf"/>
</dbReference>
<evidence type="ECO:0000256" key="2">
    <source>
        <dbReference type="ARBA" id="ARBA00023015"/>
    </source>
</evidence>
<dbReference type="CDD" id="cd08422">
    <property type="entry name" value="PBP2_CrgA_like"/>
    <property type="match status" value="1"/>
</dbReference>
<dbReference type="Gene3D" id="1.10.10.10">
    <property type="entry name" value="Winged helix-like DNA-binding domain superfamily/Winged helix DNA-binding domain"/>
    <property type="match status" value="1"/>
</dbReference>
<dbReference type="SUPFAM" id="SSF46785">
    <property type="entry name" value="Winged helix' DNA-binding domain"/>
    <property type="match status" value="1"/>
</dbReference>
<reference evidence="6 7" key="1">
    <citation type="journal article" date="2024" name="Chem. Sci.">
        <title>Discovery of megapolipeptins by genome mining of a Burkholderiales bacteria collection.</title>
        <authorList>
            <person name="Paulo B.S."/>
            <person name="Recchia M.J.J."/>
            <person name="Lee S."/>
            <person name="Fergusson C.H."/>
            <person name="Romanowski S.B."/>
            <person name="Hernandez A."/>
            <person name="Krull N."/>
            <person name="Liu D.Y."/>
            <person name="Cavanagh H."/>
            <person name="Bos A."/>
            <person name="Gray C.A."/>
            <person name="Murphy B.T."/>
            <person name="Linington R.G."/>
            <person name="Eustaquio A.S."/>
        </authorList>
    </citation>
    <scope>NUCLEOTIDE SEQUENCE [LARGE SCALE GENOMIC DNA]</scope>
    <source>
        <strain evidence="6 7">RL17-350-BIC-E</strain>
    </source>
</reference>
<accession>A0ABW9E7J1</accession>
<comment type="similarity">
    <text evidence="1">Belongs to the LysR transcriptional regulatory family.</text>
</comment>
<evidence type="ECO:0000313" key="6">
    <source>
        <dbReference type="EMBL" id="MFM0715444.1"/>
    </source>
</evidence>
<evidence type="ECO:0000256" key="3">
    <source>
        <dbReference type="ARBA" id="ARBA00023125"/>
    </source>
</evidence>
<keyword evidence="7" id="KW-1185">Reference proteome</keyword>
<dbReference type="InterPro" id="IPR000847">
    <property type="entry name" value="LysR_HTH_N"/>
</dbReference>
<dbReference type="Pfam" id="PF03466">
    <property type="entry name" value="LysR_substrate"/>
    <property type="match status" value="1"/>
</dbReference>
<keyword evidence="4" id="KW-0804">Transcription</keyword>
<sequence length="346" mass="38284">MPDMHAFRRPAAPSSISAPASEDSLASSFATSYAGVIAFLAVASEGSFAKAGDRLGIGRSAVSRNIQKLEAQLDARLFLRTTRSTSLTREGERFYENCHPGVERIVQALEEMRELRSGPPRGQLRICSTSGFGRAIVAPLLRGFHERYPDIALDLLLNDSPANFTADRVDVAFRDGRMEDSQVVARQLIPMQMIVCASPAYAREHGLPRSVADLGAHRCINLRAASGRITEWEFKVNGLPHRMTPNAPHTFNDPDLLLQAVRDGLGIAQLAAYQVCDALRDGRLRSCLEQYAPDDRGHYICYLSRKHLPARIRVFVDYMTEQTRALDLDCMTSFPVLSALPTARAR</sequence>
<feature type="domain" description="HTH lysR-type" evidence="5">
    <location>
        <begin position="38"/>
        <end position="88"/>
    </location>
</feature>
<dbReference type="Pfam" id="PF00126">
    <property type="entry name" value="HTH_1"/>
    <property type="match status" value="1"/>
</dbReference>
<organism evidence="6 7">
    <name type="scientific">Paraburkholderia strydomiana</name>
    <dbReference type="NCBI Taxonomy" id="1245417"/>
    <lineage>
        <taxon>Bacteria</taxon>
        <taxon>Pseudomonadati</taxon>
        <taxon>Pseudomonadota</taxon>
        <taxon>Betaproteobacteria</taxon>
        <taxon>Burkholderiales</taxon>
        <taxon>Burkholderiaceae</taxon>
        <taxon>Paraburkholderia</taxon>
    </lineage>
</organism>
<evidence type="ECO:0000259" key="5">
    <source>
        <dbReference type="PROSITE" id="PS50931"/>
    </source>
</evidence>
<evidence type="ECO:0000256" key="1">
    <source>
        <dbReference type="ARBA" id="ARBA00009437"/>
    </source>
</evidence>
<dbReference type="InterPro" id="IPR036390">
    <property type="entry name" value="WH_DNA-bd_sf"/>
</dbReference>
<dbReference type="PROSITE" id="PS50931">
    <property type="entry name" value="HTH_LYSR"/>
    <property type="match status" value="1"/>
</dbReference>
<keyword evidence="3" id="KW-0238">DNA-binding</keyword>
<dbReference type="EMBL" id="JAQQCL010000002">
    <property type="protein sequence ID" value="MFM0715444.1"/>
    <property type="molecule type" value="Genomic_DNA"/>
</dbReference>
<keyword evidence="2" id="KW-0805">Transcription regulation</keyword>
<dbReference type="Proteomes" id="UP001629392">
    <property type="component" value="Unassembled WGS sequence"/>
</dbReference>
<dbReference type="Gene3D" id="3.40.190.290">
    <property type="match status" value="1"/>
</dbReference>
<proteinExistence type="inferred from homology"/>
<evidence type="ECO:0000256" key="4">
    <source>
        <dbReference type="ARBA" id="ARBA00023163"/>
    </source>
</evidence>
<gene>
    <name evidence="6" type="ORF">PQQ73_03775</name>
</gene>
<dbReference type="PANTHER" id="PTHR30537:SF5">
    <property type="entry name" value="HTH-TYPE TRANSCRIPTIONAL ACTIVATOR TTDR-RELATED"/>
    <property type="match status" value="1"/>
</dbReference>
<dbReference type="InterPro" id="IPR005119">
    <property type="entry name" value="LysR_subst-bd"/>
</dbReference>
<dbReference type="PANTHER" id="PTHR30537">
    <property type="entry name" value="HTH-TYPE TRANSCRIPTIONAL REGULATOR"/>
    <property type="match status" value="1"/>
</dbReference>